<dbReference type="GO" id="GO:0004638">
    <property type="term" value="F:phosphoribosylaminoimidazole carboxylase activity"/>
    <property type="evidence" value="ECO:0007669"/>
    <property type="project" value="InterPro"/>
</dbReference>
<feature type="binding site" evidence="5">
    <location>
        <begin position="155"/>
        <end position="161"/>
    </location>
    <ligand>
        <name>ATP</name>
        <dbReference type="ChEBI" id="CHEBI:30616"/>
    </ligand>
</feature>
<evidence type="ECO:0000256" key="3">
    <source>
        <dbReference type="ARBA" id="ARBA00022755"/>
    </source>
</evidence>
<dbReference type="GO" id="GO:0005524">
    <property type="term" value="F:ATP binding"/>
    <property type="evidence" value="ECO:0007669"/>
    <property type="project" value="UniProtKB-UniRule"/>
</dbReference>
<dbReference type="RefSeq" id="WP_181752985.1">
    <property type="nucleotide sequence ID" value="NZ_JACEIQ010000015.1"/>
</dbReference>
<dbReference type="Pfam" id="PF17769">
    <property type="entry name" value="PurK_C"/>
    <property type="match status" value="1"/>
</dbReference>
<feature type="binding site" evidence="5">
    <location>
        <position position="110"/>
    </location>
    <ligand>
        <name>ATP</name>
        <dbReference type="ChEBI" id="CHEBI:30616"/>
    </ligand>
</feature>
<comment type="catalytic activity">
    <reaction evidence="5 6">
        <text>5-amino-1-(5-phospho-beta-D-ribosyl)imidazole + hydrogencarbonate + ATP = 5-carboxyamino-1-(5-phospho-D-ribosyl)imidazole + ADP + phosphate + 2 H(+)</text>
        <dbReference type="Rhea" id="RHEA:19317"/>
        <dbReference type="ChEBI" id="CHEBI:15378"/>
        <dbReference type="ChEBI" id="CHEBI:17544"/>
        <dbReference type="ChEBI" id="CHEBI:30616"/>
        <dbReference type="ChEBI" id="CHEBI:43474"/>
        <dbReference type="ChEBI" id="CHEBI:58730"/>
        <dbReference type="ChEBI" id="CHEBI:137981"/>
        <dbReference type="ChEBI" id="CHEBI:456216"/>
        <dbReference type="EC" id="6.3.4.18"/>
    </reaction>
</comment>
<dbReference type="InterPro" id="IPR040686">
    <property type="entry name" value="PurK_C"/>
</dbReference>
<dbReference type="HAMAP" id="MF_01928">
    <property type="entry name" value="PurK"/>
    <property type="match status" value="1"/>
</dbReference>
<dbReference type="SUPFAM" id="SSF52440">
    <property type="entry name" value="PreATP-grasp domain"/>
    <property type="match status" value="1"/>
</dbReference>
<dbReference type="Pfam" id="PF22660">
    <property type="entry name" value="RS_preATP-grasp-like"/>
    <property type="match status" value="1"/>
</dbReference>
<evidence type="ECO:0000313" key="9">
    <source>
        <dbReference type="Proteomes" id="UP000535491"/>
    </source>
</evidence>
<dbReference type="InterPro" id="IPR054350">
    <property type="entry name" value="PurT/PurK_preATP-grasp"/>
</dbReference>
<reference evidence="8 9" key="1">
    <citation type="submission" date="2020-07" db="EMBL/GenBank/DDBJ databases">
        <authorList>
            <person name="Feng H."/>
        </authorList>
    </citation>
    <scope>NUCLEOTIDE SEQUENCE [LARGE SCALE GENOMIC DNA]</scope>
    <source>
        <strain evidence="9">s-10</strain>
    </source>
</reference>
<feature type="binding site" evidence="5">
    <location>
        <begin position="272"/>
        <end position="273"/>
    </location>
    <ligand>
        <name>ATP</name>
        <dbReference type="ChEBI" id="CHEBI:30616"/>
    </ligand>
</feature>
<protein>
    <recommendedName>
        <fullName evidence="5 6">N5-carboxyaminoimidazole ribonucleotide synthase</fullName>
        <shortName evidence="5 6">N5-CAIR synthase</shortName>
        <ecNumber evidence="5 6">6.3.4.18</ecNumber>
    </recommendedName>
    <alternativeName>
        <fullName evidence="5 6">5-(carboxyamino)imidazole ribonucleotide synthetase</fullName>
    </alternativeName>
</protein>
<dbReference type="Gene3D" id="3.30.1490.20">
    <property type="entry name" value="ATP-grasp fold, A domain"/>
    <property type="match status" value="1"/>
</dbReference>
<comment type="caution">
    <text evidence="8">The sequence shown here is derived from an EMBL/GenBank/DDBJ whole genome shotgun (WGS) entry which is preliminary data.</text>
</comment>
<dbReference type="PANTHER" id="PTHR11609:SF5">
    <property type="entry name" value="PHOSPHORIBOSYLAMINOIMIDAZOLE CARBOXYLASE"/>
    <property type="match status" value="1"/>
</dbReference>
<keyword evidence="4 5" id="KW-0067">ATP-binding</keyword>
<evidence type="ECO:0000256" key="6">
    <source>
        <dbReference type="RuleBase" id="RU361200"/>
    </source>
</evidence>
<dbReference type="InterPro" id="IPR011054">
    <property type="entry name" value="Rudment_hybrid_motif"/>
</dbReference>
<dbReference type="InterPro" id="IPR005875">
    <property type="entry name" value="PurK"/>
</dbReference>
<gene>
    <name evidence="5 6 8" type="primary">purK</name>
    <name evidence="8" type="ORF">H1191_14395</name>
</gene>
<comment type="similarity">
    <text evidence="5 6">Belongs to the PurK/PurT family.</text>
</comment>
<dbReference type="Gene3D" id="3.40.50.20">
    <property type="match status" value="1"/>
</dbReference>
<comment type="pathway">
    <text evidence="5 6">Purine metabolism; IMP biosynthesis via de novo pathway; 5-amino-1-(5-phospho-D-ribosyl)imidazole-4-carboxylate from 5-amino-1-(5-phospho-D-ribosyl)imidazole (N5-CAIR route): step 1/2.</text>
</comment>
<dbReference type="InterPro" id="IPR013815">
    <property type="entry name" value="ATP_grasp_subdomain_1"/>
</dbReference>
<dbReference type="GO" id="GO:0005829">
    <property type="term" value="C:cytosol"/>
    <property type="evidence" value="ECO:0007669"/>
    <property type="project" value="TreeGrafter"/>
</dbReference>
<dbReference type="Pfam" id="PF02222">
    <property type="entry name" value="ATP-grasp"/>
    <property type="match status" value="1"/>
</dbReference>
<dbReference type="GO" id="GO:0034028">
    <property type="term" value="F:5-(carboxyamino)imidazole ribonucleotide synthase activity"/>
    <property type="evidence" value="ECO:0007669"/>
    <property type="project" value="UniProtKB-UniRule"/>
</dbReference>
<feature type="domain" description="ATP-grasp" evidence="7">
    <location>
        <begin position="114"/>
        <end position="302"/>
    </location>
</feature>
<dbReference type="GO" id="GO:0006189">
    <property type="term" value="P:'de novo' IMP biosynthetic process"/>
    <property type="evidence" value="ECO:0007669"/>
    <property type="project" value="UniProtKB-UniRule"/>
</dbReference>
<dbReference type="InterPro" id="IPR016185">
    <property type="entry name" value="PreATP-grasp_dom_sf"/>
</dbReference>
<dbReference type="NCBIfam" id="NF004675">
    <property type="entry name" value="PRK06019.1-1"/>
    <property type="match status" value="1"/>
</dbReference>
<feature type="binding site" evidence="5">
    <location>
        <position position="150"/>
    </location>
    <ligand>
        <name>ATP</name>
        <dbReference type="ChEBI" id="CHEBI:30616"/>
    </ligand>
</feature>
<dbReference type="NCBIfam" id="NF004679">
    <property type="entry name" value="PRK06019.1-5"/>
    <property type="match status" value="1"/>
</dbReference>
<dbReference type="Proteomes" id="UP000535491">
    <property type="component" value="Unassembled WGS sequence"/>
</dbReference>
<dbReference type="PROSITE" id="PS50975">
    <property type="entry name" value="ATP_GRASP"/>
    <property type="match status" value="1"/>
</dbReference>
<keyword evidence="3 5" id="KW-0658">Purine biosynthesis</keyword>
<dbReference type="SUPFAM" id="SSF51246">
    <property type="entry name" value="Rudiment single hybrid motif"/>
    <property type="match status" value="1"/>
</dbReference>
<comment type="function">
    <text evidence="6">Catalyzes the ATP-dependent conversion of 5-aminoimidazole ribonucleotide (AIR) and HCO(3)- to N5-carboxyaminoimidazole ribonucleotide (N5-CAIR).</text>
</comment>
<dbReference type="UniPathway" id="UPA00074">
    <property type="reaction ID" value="UER00942"/>
</dbReference>
<dbReference type="NCBIfam" id="NF004676">
    <property type="entry name" value="PRK06019.1-2"/>
    <property type="match status" value="1"/>
</dbReference>
<dbReference type="PANTHER" id="PTHR11609">
    <property type="entry name" value="PURINE BIOSYNTHESIS PROTEIN 6/7, PUR6/7"/>
    <property type="match status" value="1"/>
</dbReference>
<dbReference type="InterPro" id="IPR003135">
    <property type="entry name" value="ATP-grasp_carboxylate-amine"/>
</dbReference>
<dbReference type="FunFam" id="3.30.1490.20:FF:000015">
    <property type="entry name" value="N5-carboxyaminoimidazole ribonucleotide synthase"/>
    <property type="match status" value="1"/>
</dbReference>
<dbReference type="AlphaFoldDB" id="A0A7W1WT38"/>
<organism evidence="8 9">
    <name type="scientific">Paenactinomyces guangxiensis</name>
    <dbReference type="NCBI Taxonomy" id="1490290"/>
    <lineage>
        <taxon>Bacteria</taxon>
        <taxon>Bacillati</taxon>
        <taxon>Bacillota</taxon>
        <taxon>Bacilli</taxon>
        <taxon>Bacillales</taxon>
        <taxon>Thermoactinomycetaceae</taxon>
        <taxon>Paenactinomyces</taxon>
    </lineage>
</organism>
<dbReference type="NCBIfam" id="TIGR01161">
    <property type="entry name" value="purK"/>
    <property type="match status" value="1"/>
</dbReference>
<dbReference type="SUPFAM" id="SSF56059">
    <property type="entry name" value="Glutathione synthetase ATP-binding domain-like"/>
    <property type="match status" value="1"/>
</dbReference>
<feature type="binding site" evidence="5">
    <location>
        <position position="195"/>
    </location>
    <ligand>
        <name>ATP</name>
        <dbReference type="ChEBI" id="CHEBI:30616"/>
    </ligand>
</feature>
<evidence type="ECO:0000256" key="5">
    <source>
        <dbReference type="HAMAP-Rule" id="MF_01928"/>
    </source>
</evidence>
<dbReference type="FunFam" id="3.30.470.20:FF:000029">
    <property type="entry name" value="N5-carboxyaminoimidazole ribonucleotide synthase"/>
    <property type="match status" value="1"/>
</dbReference>
<proteinExistence type="inferred from homology"/>
<evidence type="ECO:0000256" key="4">
    <source>
        <dbReference type="ARBA" id="ARBA00022840"/>
    </source>
</evidence>
<evidence type="ECO:0000256" key="1">
    <source>
        <dbReference type="ARBA" id="ARBA00022598"/>
    </source>
</evidence>
<dbReference type="EC" id="6.3.4.18" evidence="5 6"/>
<sequence length="403" mass="44843">MREKQKILLPGQTIGILGGGQLGRMVILEGRKMGYRFVTLDPAVDCPGGQVADEHIVGAYDDLLAVERLAELSDVIIYEFENLDPELVRRLEQKKRVPQGSRLLEICRHRLKEKRTLEHAGAPVARYTAVETKDDVISAIGEVGFPSVLKTTTGGYDGKGQWMLKSSADVKRLPPEMFTQGRSYILEQFVPFSKELSVVVARSSTGETSAFPPVVNLHRHHILHMSVAPAPVSAEIAAQAEKLAIRIAEHLQVVGLIAVEMFLLENGNLLVNELAPRPHNSGHYTYDACYTSQFEQLIRAVLGMPLGPSDSFSPAVMVNVLGEHTESFMRERHCFPSEVKVHWYGKKEVKTARKMGHVTIVADTAEKALEIVREISIWPPLTDQEENVIKAETRKLQEVGRSE</sequence>
<feature type="binding site" evidence="5">
    <location>
        <begin position="187"/>
        <end position="190"/>
    </location>
    <ligand>
        <name>ATP</name>
        <dbReference type="ChEBI" id="CHEBI:30616"/>
    </ligand>
</feature>
<dbReference type="EMBL" id="JACEIQ010000015">
    <property type="protein sequence ID" value="MBA4495492.1"/>
    <property type="molecule type" value="Genomic_DNA"/>
</dbReference>
<accession>A0A7W1WT38</accession>
<dbReference type="Gene3D" id="3.30.470.20">
    <property type="entry name" value="ATP-grasp fold, B domain"/>
    <property type="match status" value="1"/>
</dbReference>
<keyword evidence="9" id="KW-1185">Reference proteome</keyword>
<evidence type="ECO:0000313" key="8">
    <source>
        <dbReference type="EMBL" id="MBA4495492.1"/>
    </source>
</evidence>
<keyword evidence="2 5" id="KW-0547">Nucleotide-binding</keyword>
<name>A0A7W1WT38_9BACL</name>
<comment type="subunit">
    <text evidence="5 6">Homodimer.</text>
</comment>
<keyword evidence="1 5" id="KW-0436">Ligase</keyword>
<dbReference type="InterPro" id="IPR011761">
    <property type="entry name" value="ATP-grasp"/>
</dbReference>
<evidence type="ECO:0000256" key="2">
    <source>
        <dbReference type="ARBA" id="ARBA00022741"/>
    </source>
</evidence>
<dbReference type="GO" id="GO:0046872">
    <property type="term" value="F:metal ion binding"/>
    <property type="evidence" value="ECO:0007669"/>
    <property type="project" value="InterPro"/>
</dbReference>
<evidence type="ECO:0000259" key="7">
    <source>
        <dbReference type="PROSITE" id="PS50975"/>
    </source>
</evidence>
<comment type="function">
    <text evidence="5">Catalyzes the ATP-dependent conversion of 5-aminoimidazole ribonucleotide (AIR) and HCO(3)(-) to N5-carboxyaminoimidazole ribonucleotide (N5-CAIR).</text>
</comment>
<feature type="binding site" evidence="5">
    <location>
        <position position="218"/>
    </location>
    <ligand>
        <name>ATP</name>
        <dbReference type="ChEBI" id="CHEBI:30616"/>
    </ligand>
</feature>